<feature type="transmembrane region" description="Helical" evidence="8">
    <location>
        <begin position="33"/>
        <end position="66"/>
    </location>
</feature>
<reference evidence="9" key="1">
    <citation type="submission" date="2016-08" db="EMBL/GenBank/DDBJ databases">
        <title>Complete Genome Seqeunce of Paenibacillus sp. BIHB 4019 from tea rhizoplane.</title>
        <authorList>
            <person name="Thakur R."/>
            <person name="Swarnkar M.K."/>
            <person name="Gulati A."/>
        </authorList>
    </citation>
    <scope>NUCLEOTIDE SEQUENCE [LARGE SCALE GENOMIC DNA]</scope>
    <source>
        <strain evidence="9">BIHB4019</strain>
    </source>
</reference>
<evidence type="ECO:0000256" key="2">
    <source>
        <dbReference type="ARBA" id="ARBA00022654"/>
    </source>
</evidence>
<keyword evidence="2" id="KW-0673">Quorum sensing</keyword>
<dbReference type="Pfam" id="PF04647">
    <property type="entry name" value="AgrB"/>
    <property type="match status" value="1"/>
</dbReference>
<dbReference type="AlphaFoldDB" id="A0A1B2DN42"/>
<keyword evidence="1" id="KW-1003">Cell membrane</keyword>
<evidence type="ECO:0000256" key="3">
    <source>
        <dbReference type="ARBA" id="ARBA00022670"/>
    </source>
</evidence>
<dbReference type="InterPro" id="IPR006741">
    <property type="entry name" value="AgrB"/>
</dbReference>
<name>A0A1B2DN42_9BACL</name>
<dbReference type="GO" id="GO:0009372">
    <property type="term" value="P:quorum sensing"/>
    <property type="evidence" value="ECO:0007669"/>
    <property type="project" value="UniProtKB-KW"/>
</dbReference>
<feature type="transmembrane region" description="Helical" evidence="8">
    <location>
        <begin position="103"/>
        <end position="121"/>
    </location>
</feature>
<evidence type="ECO:0000256" key="6">
    <source>
        <dbReference type="ARBA" id="ARBA00022989"/>
    </source>
</evidence>
<dbReference type="GO" id="GO:0006508">
    <property type="term" value="P:proteolysis"/>
    <property type="evidence" value="ECO:0007669"/>
    <property type="project" value="UniProtKB-KW"/>
</dbReference>
<evidence type="ECO:0000256" key="8">
    <source>
        <dbReference type="SAM" id="Phobius"/>
    </source>
</evidence>
<organism evidence="9">
    <name type="scientific">Paenibacillus sp. BIHB 4019</name>
    <dbReference type="NCBI Taxonomy" id="1870819"/>
    <lineage>
        <taxon>Bacteria</taxon>
        <taxon>Bacillati</taxon>
        <taxon>Bacillota</taxon>
        <taxon>Bacilli</taxon>
        <taxon>Bacillales</taxon>
        <taxon>Paenibacillaceae</taxon>
        <taxon>Paenibacillus</taxon>
    </lineage>
</organism>
<evidence type="ECO:0000256" key="1">
    <source>
        <dbReference type="ARBA" id="ARBA00022475"/>
    </source>
</evidence>
<evidence type="ECO:0000256" key="4">
    <source>
        <dbReference type="ARBA" id="ARBA00022692"/>
    </source>
</evidence>
<accession>A0A1B2DN42</accession>
<dbReference type="GO" id="GO:0008233">
    <property type="term" value="F:peptidase activity"/>
    <property type="evidence" value="ECO:0007669"/>
    <property type="project" value="UniProtKB-KW"/>
</dbReference>
<dbReference type="GO" id="GO:0016020">
    <property type="term" value="C:membrane"/>
    <property type="evidence" value="ECO:0007669"/>
    <property type="project" value="InterPro"/>
</dbReference>
<feature type="transmembrane region" description="Helical" evidence="8">
    <location>
        <begin position="133"/>
        <end position="150"/>
    </location>
</feature>
<dbReference type="SMART" id="SM00793">
    <property type="entry name" value="AgrB"/>
    <property type="match status" value="1"/>
</dbReference>
<evidence type="ECO:0000313" key="9">
    <source>
        <dbReference type="EMBL" id="ANY69126.1"/>
    </source>
</evidence>
<evidence type="ECO:0008006" key="10">
    <source>
        <dbReference type="Google" id="ProtNLM"/>
    </source>
</evidence>
<protein>
    <recommendedName>
        <fullName evidence="10">Accessory regulator AgrB</fullName>
    </recommendedName>
</protein>
<evidence type="ECO:0000256" key="7">
    <source>
        <dbReference type="ARBA" id="ARBA00023136"/>
    </source>
</evidence>
<gene>
    <name evidence="9" type="ORF">BBD42_23560</name>
</gene>
<keyword evidence="7 8" id="KW-0472">Membrane</keyword>
<dbReference type="RefSeq" id="WP_099520171.1">
    <property type="nucleotide sequence ID" value="NZ_CP016808.1"/>
</dbReference>
<dbReference type="EMBL" id="CP016808">
    <property type="protein sequence ID" value="ANY69126.1"/>
    <property type="molecule type" value="Genomic_DNA"/>
</dbReference>
<proteinExistence type="predicted"/>
<keyword evidence="3" id="KW-0645">Protease</keyword>
<sequence length="182" mass="19605">MVETISRRLAISIKSVVPEHPASVARLQYALSFILNALFIITGALLISFFTGRTSGVVAALISFAILRQVSGGIHLKSGTMCVIVSVGVATALSFTPNFPGKMLVIINLLNLLIVLMFSPTDIEKQSRIPKRYYPLLKLLSALIVCSNLLIESSIIALTLLVQCLTLILAKVVSTHAKKSSI</sequence>
<evidence type="ECO:0000256" key="5">
    <source>
        <dbReference type="ARBA" id="ARBA00022801"/>
    </source>
</evidence>
<keyword evidence="5" id="KW-0378">Hydrolase</keyword>
<feature type="transmembrane region" description="Helical" evidence="8">
    <location>
        <begin position="78"/>
        <end position="97"/>
    </location>
</feature>
<keyword evidence="4 8" id="KW-0812">Transmembrane</keyword>
<keyword evidence="6 8" id="KW-1133">Transmembrane helix</keyword>